<keyword evidence="2" id="KW-1185">Reference proteome</keyword>
<protein>
    <submittedName>
        <fullName evidence="1">Uncharacterized protein</fullName>
    </submittedName>
</protein>
<dbReference type="OrthoDB" id="5517693at2"/>
<gene>
    <name evidence="1" type="ORF">FIV42_15450</name>
</gene>
<reference evidence="1 2" key="1">
    <citation type="submission" date="2019-06" db="EMBL/GenBank/DDBJ databases">
        <title>Persicimonas caeni gen. nov., sp. nov., a predatory bacterium isolated from solar saltern.</title>
        <authorList>
            <person name="Wang S."/>
        </authorList>
    </citation>
    <scope>NUCLEOTIDE SEQUENCE [LARGE SCALE GENOMIC DNA]</scope>
    <source>
        <strain evidence="1 2">YN101</strain>
    </source>
</reference>
<name>A0A4Y6PVR7_PERCE</name>
<dbReference type="RefSeq" id="WP_141198564.1">
    <property type="nucleotide sequence ID" value="NZ_CP041186.1"/>
</dbReference>
<organism evidence="1 2">
    <name type="scientific">Persicimonas caeni</name>
    <dbReference type="NCBI Taxonomy" id="2292766"/>
    <lineage>
        <taxon>Bacteria</taxon>
        <taxon>Deltaproteobacteria</taxon>
        <taxon>Bradymonadales</taxon>
        <taxon>Bradymonadaceae</taxon>
        <taxon>Persicimonas</taxon>
    </lineage>
</organism>
<accession>A0A4Y6PVR7</accession>
<evidence type="ECO:0000313" key="2">
    <source>
        <dbReference type="Proteomes" id="UP000315995"/>
    </source>
</evidence>
<dbReference type="Proteomes" id="UP000315995">
    <property type="component" value="Chromosome"/>
</dbReference>
<sequence length="173" mass="20212">MAKHQEGYVATYQVDVSRQMFSHHESKGRLERVLPGIYRLEHFPMSEHEELIVAYLWSRQRGVISHQTALSLHDLSDVLPRAVDITLPVEEPLPPKEPPSWLRLHRADVPDEERQWYHSVPVTTPVRTILDLAVAGFNPELFRQALDEAQERGLVPQDFERRIIHELMTRTRQ</sequence>
<proteinExistence type="predicted"/>
<dbReference type="EMBL" id="CP041186">
    <property type="protein sequence ID" value="QDG52087.1"/>
    <property type="molecule type" value="Genomic_DNA"/>
</dbReference>
<accession>A0A5B8Y7Q2</accession>
<evidence type="ECO:0000313" key="1">
    <source>
        <dbReference type="EMBL" id="QDG52087.1"/>
    </source>
</evidence>
<dbReference type="AlphaFoldDB" id="A0A4Y6PVR7"/>